<evidence type="ECO:0000313" key="1">
    <source>
        <dbReference type="EMBL" id="EYU16420.1"/>
    </source>
</evidence>
<dbReference type="AlphaFoldDB" id="A0A022PPT7"/>
<reference evidence="1 2" key="1">
    <citation type="submission" date="2014-03" db="EMBL/GenBank/DDBJ databases">
        <title>Draft Genome of Photorhabdus luminescens BA1, an Egyptian Isolate.</title>
        <authorList>
            <person name="Ghazal S."/>
            <person name="Hurst S.G.IV."/>
            <person name="Morris K."/>
            <person name="Thomas K."/>
            <person name="Tisa L.S."/>
        </authorList>
    </citation>
    <scope>NUCLEOTIDE SEQUENCE [LARGE SCALE GENOMIC DNA]</scope>
    <source>
        <strain evidence="1 2">BA1</strain>
    </source>
</reference>
<name>A0A022PPT7_9GAMM</name>
<proteinExistence type="predicted"/>
<comment type="caution">
    <text evidence="1">The sequence shown here is derived from an EMBL/GenBank/DDBJ whole genome shotgun (WGS) entry which is preliminary data.</text>
</comment>
<dbReference type="EMBL" id="JFGV01000011">
    <property type="protein sequence ID" value="EYU16420.1"/>
    <property type="molecule type" value="Genomic_DNA"/>
</dbReference>
<keyword evidence="2" id="KW-1185">Reference proteome</keyword>
<feature type="non-terminal residue" evidence="1">
    <location>
        <position position="1"/>
    </location>
</feature>
<sequence length="44" mass="4998">LLKTFLLVLANPTFSHLDILDQITYLGQPLLLNEKLFFEVVPGI</sequence>
<protein>
    <submittedName>
        <fullName evidence="1">Uncharacterized protein</fullName>
    </submittedName>
</protein>
<dbReference type="Proteomes" id="UP000023464">
    <property type="component" value="Unassembled WGS sequence"/>
</dbReference>
<gene>
    <name evidence="1" type="ORF">BA1DRAFT_01079</name>
</gene>
<accession>A0A022PPT7</accession>
<evidence type="ECO:0000313" key="2">
    <source>
        <dbReference type="Proteomes" id="UP000023464"/>
    </source>
</evidence>
<organism evidence="1 2">
    <name type="scientific">Photorhabdus aegyptia</name>
    <dbReference type="NCBI Taxonomy" id="2805098"/>
    <lineage>
        <taxon>Bacteria</taxon>
        <taxon>Pseudomonadati</taxon>
        <taxon>Pseudomonadota</taxon>
        <taxon>Gammaproteobacteria</taxon>
        <taxon>Enterobacterales</taxon>
        <taxon>Morganellaceae</taxon>
        <taxon>Photorhabdus</taxon>
    </lineage>
</organism>